<accession>A0A9Q9BMX9</accession>
<feature type="transmembrane region" description="Helical" evidence="1">
    <location>
        <begin position="94"/>
        <end position="112"/>
    </location>
</feature>
<dbReference type="EMBL" id="CP051635">
    <property type="protein sequence ID" value="UTD00689.1"/>
    <property type="molecule type" value="Genomic_DNA"/>
</dbReference>
<keyword evidence="1" id="KW-0812">Transmembrane</keyword>
<sequence length="593" mass="68750">MHKISKFYPYLFVHFLLGLIASFAYVFFMPLRELVLPVSLFSWKIRESILLFIFYFPFIYTSALIFAYPIIFAKFGPEKMQRRSSAMIRFVQHFFIFSLAVLSFYVVLAEAVKPILMEYQSRSVYQTLTYKEYTKLAKEAYSRNDYSQAGDHIECALSIWPQSEEAMQLNEKIKIAKEKLSIDNTDSVLRKTFSAEDNVSNMTAEAALKRAERAALTLDFYTAHYYAKLAMQTFQDGNPLKIDAENLAVRAWAEVEKGLASYKDAPSIALYKNKKAAYEALQRGDYIRAYYSFLQIDLSLRASNPDQKDPEVERLLNLSRIELEKNVFFTDELKNIPNFIMRGDISFTVGEHSHEYAVIKIHGISHGSSSLRNEIYLMNVSYTRLGISNTEKWSIIIPYAKLIEVVDDEGKNRLMLQICSVDRYSEEDTVYPKVLSGELPKENAHNILLPMNMADFILIEKAISGPWSMKISDLYYFSLIAEKYGLQKEAYLSEVLYRLAEPILLLCVSLLALILAWCFRALPGRRLKKRLFLFYPLCPFLSYILMETFRYIFKLQIAFFVCLTPRYVSLIVFSLPVITLIFLITTLIYQRSE</sequence>
<evidence type="ECO:0000313" key="2">
    <source>
        <dbReference type="EMBL" id="UTD00689.1"/>
    </source>
</evidence>
<gene>
    <name evidence="2" type="ORF">E4N86_08250</name>
</gene>
<feature type="transmembrane region" description="Helical" evidence="1">
    <location>
        <begin position="7"/>
        <end position="28"/>
    </location>
</feature>
<feature type="transmembrane region" description="Helical" evidence="1">
    <location>
        <begin position="495"/>
        <end position="519"/>
    </location>
</feature>
<keyword evidence="1" id="KW-1133">Transmembrane helix</keyword>
<keyword evidence="1" id="KW-0472">Membrane</keyword>
<evidence type="ECO:0000313" key="3">
    <source>
        <dbReference type="Proteomes" id="UP001056981"/>
    </source>
</evidence>
<reference evidence="2" key="1">
    <citation type="submission" date="2020-04" db="EMBL/GenBank/DDBJ databases">
        <title>Comparative genomics of oral phylogroup-2 Treponema strains.</title>
        <authorList>
            <person name="Zeng H."/>
            <person name="Chan Y.K."/>
            <person name="Watt R.M."/>
        </authorList>
    </citation>
    <scope>NUCLEOTIDE SEQUENCE</scope>
    <source>
        <strain evidence="2">OMZ 905</strain>
    </source>
</reference>
<name>A0A9Q9BMX9_TREDN</name>
<dbReference type="AlphaFoldDB" id="A0A9Q9BMX9"/>
<protein>
    <submittedName>
        <fullName evidence="2">Uncharacterized protein</fullName>
    </submittedName>
</protein>
<proteinExistence type="predicted"/>
<dbReference type="RefSeq" id="WP_253717929.1">
    <property type="nucleotide sequence ID" value="NZ_CP051522.1"/>
</dbReference>
<dbReference type="Proteomes" id="UP001056981">
    <property type="component" value="Chromosome"/>
</dbReference>
<organism evidence="2 3">
    <name type="scientific">Treponema denticola</name>
    <dbReference type="NCBI Taxonomy" id="158"/>
    <lineage>
        <taxon>Bacteria</taxon>
        <taxon>Pseudomonadati</taxon>
        <taxon>Spirochaetota</taxon>
        <taxon>Spirochaetia</taxon>
        <taxon>Spirochaetales</taxon>
        <taxon>Treponemataceae</taxon>
        <taxon>Treponema</taxon>
    </lineage>
</organism>
<feature type="transmembrane region" description="Helical" evidence="1">
    <location>
        <begin position="567"/>
        <end position="589"/>
    </location>
</feature>
<feature type="transmembrane region" description="Helical" evidence="1">
    <location>
        <begin position="48"/>
        <end position="73"/>
    </location>
</feature>
<evidence type="ECO:0000256" key="1">
    <source>
        <dbReference type="SAM" id="Phobius"/>
    </source>
</evidence>
<feature type="transmembrane region" description="Helical" evidence="1">
    <location>
        <begin position="531"/>
        <end position="552"/>
    </location>
</feature>